<dbReference type="AlphaFoldDB" id="A0AAV4G6G9"/>
<protein>
    <submittedName>
        <fullName evidence="1">Uncharacterized protein</fullName>
    </submittedName>
</protein>
<organism evidence="1 2">
    <name type="scientific">Elysia marginata</name>
    <dbReference type="NCBI Taxonomy" id="1093978"/>
    <lineage>
        <taxon>Eukaryota</taxon>
        <taxon>Metazoa</taxon>
        <taxon>Spiralia</taxon>
        <taxon>Lophotrochozoa</taxon>
        <taxon>Mollusca</taxon>
        <taxon>Gastropoda</taxon>
        <taxon>Heterobranchia</taxon>
        <taxon>Euthyneura</taxon>
        <taxon>Panpulmonata</taxon>
        <taxon>Sacoglossa</taxon>
        <taxon>Placobranchoidea</taxon>
        <taxon>Plakobranchidae</taxon>
        <taxon>Elysia</taxon>
    </lineage>
</organism>
<proteinExistence type="predicted"/>
<evidence type="ECO:0000313" key="2">
    <source>
        <dbReference type="Proteomes" id="UP000762676"/>
    </source>
</evidence>
<keyword evidence="2" id="KW-1185">Reference proteome</keyword>
<accession>A0AAV4G6G9</accession>
<sequence>MLANRKTKNVQPLDEAVGVHFANYQCKHAGEVRRTGKGIWESFPPHTEQLLNHELLLAHSLWASWASQGLIAPWESLGLVARWALSSQSHAGIPLGRLFGKSEAGIPLARMTLGKRGASENMNAMAR</sequence>
<dbReference type="Proteomes" id="UP000762676">
    <property type="component" value="Unassembled WGS sequence"/>
</dbReference>
<comment type="caution">
    <text evidence="1">The sequence shown here is derived from an EMBL/GenBank/DDBJ whole genome shotgun (WGS) entry which is preliminary data.</text>
</comment>
<evidence type="ECO:0000313" key="1">
    <source>
        <dbReference type="EMBL" id="GFR81049.1"/>
    </source>
</evidence>
<reference evidence="1 2" key="1">
    <citation type="journal article" date="2021" name="Elife">
        <title>Chloroplast acquisition without the gene transfer in kleptoplastic sea slugs, Plakobranchus ocellatus.</title>
        <authorList>
            <person name="Maeda T."/>
            <person name="Takahashi S."/>
            <person name="Yoshida T."/>
            <person name="Shimamura S."/>
            <person name="Takaki Y."/>
            <person name="Nagai Y."/>
            <person name="Toyoda A."/>
            <person name="Suzuki Y."/>
            <person name="Arimoto A."/>
            <person name="Ishii H."/>
            <person name="Satoh N."/>
            <person name="Nishiyama T."/>
            <person name="Hasebe M."/>
            <person name="Maruyama T."/>
            <person name="Minagawa J."/>
            <person name="Obokata J."/>
            <person name="Shigenobu S."/>
        </authorList>
    </citation>
    <scope>NUCLEOTIDE SEQUENCE [LARGE SCALE GENOMIC DNA]</scope>
</reference>
<name>A0AAV4G6G9_9GAST</name>
<gene>
    <name evidence="1" type="ORF">ElyMa_004060300</name>
</gene>
<dbReference type="EMBL" id="BMAT01008246">
    <property type="protein sequence ID" value="GFR81049.1"/>
    <property type="molecule type" value="Genomic_DNA"/>
</dbReference>